<feature type="compositionally biased region" description="Basic and acidic residues" evidence="1">
    <location>
        <begin position="165"/>
        <end position="175"/>
    </location>
</feature>
<protein>
    <recommendedName>
        <fullName evidence="2">DUF7669 domain-containing protein</fullName>
    </recommendedName>
</protein>
<evidence type="ECO:0000256" key="1">
    <source>
        <dbReference type="SAM" id="MobiDB-lite"/>
    </source>
</evidence>
<gene>
    <name evidence="3" type="ORF">BJ964_009296</name>
</gene>
<accession>A0A7W7HR41</accession>
<comment type="caution">
    <text evidence="3">The sequence shown here is derived from an EMBL/GenBank/DDBJ whole genome shotgun (WGS) entry which is preliminary data.</text>
</comment>
<evidence type="ECO:0000313" key="4">
    <source>
        <dbReference type="Proteomes" id="UP000590511"/>
    </source>
</evidence>
<proteinExistence type="predicted"/>
<dbReference type="EMBL" id="JACHNC010000001">
    <property type="protein sequence ID" value="MBB4755135.1"/>
    <property type="molecule type" value="Genomic_DNA"/>
</dbReference>
<dbReference type="AlphaFoldDB" id="A0A7W7HR41"/>
<evidence type="ECO:0000259" key="2">
    <source>
        <dbReference type="Pfam" id="PF24706"/>
    </source>
</evidence>
<dbReference type="RefSeq" id="WP_188126584.1">
    <property type="nucleotide sequence ID" value="NZ_BOMP01000161.1"/>
</dbReference>
<feature type="domain" description="DUF7669" evidence="2">
    <location>
        <begin position="12"/>
        <end position="82"/>
    </location>
</feature>
<organism evidence="3 4">
    <name type="scientific">Actinoplanes lobatus</name>
    <dbReference type="NCBI Taxonomy" id="113568"/>
    <lineage>
        <taxon>Bacteria</taxon>
        <taxon>Bacillati</taxon>
        <taxon>Actinomycetota</taxon>
        <taxon>Actinomycetes</taxon>
        <taxon>Micromonosporales</taxon>
        <taxon>Micromonosporaceae</taxon>
        <taxon>Actinoplanes</taxon>
    </lineage>
</organism>
<dbReference type="Pfam" id="PF24706">
    <property type="entry name" value="DUF7669"/>
    <property type="match status" value="1"/>
</dbReference>
<feature type="region of interest" description="Disordered" evidence="1">
    <location>
        <begin position="157"/>
        <end position="181"/>
    </location>
</feature>
<evidence type="ECO:0000313" key="3">
    <source>
        <dbReference type="EMBL" id="MBB4755135.1"/>
    </source>
</evidence>
<name>A0A7W7HR41_9ACTN</name>
<reference evidence="3 4" key="1">
    <citation type="submission" date="2020-08" db="EMBL/GenBank/DDBJ databases">
        <title>Sequencing the genomes of 1000 actinobacteria strains.</title>
        <authorList>
            <person name="Klenk H.-P."/>
        </authorList>
    </citation>
    <scope>NUCLEOTIDE SEQUENCE [LARGE SCALE GENOMIC DNA]</scope>
    <source>
        <strain evidence="3 4">DSM 43150</strain>
    </source>
</reference>
<dbReference type="InterPro" id="IPR056086">
    <property type="entry name" value="DUF7669"/>
</dbReference>
<sequence length="249" mass="27798">MTVVPFTCREEILAAIADLLRRSGRDDFTLQDVLTEMRRRGSRYAESTIRTHVVSRMCANAPDHHGTTFADLERLDRGTYRLRVPATRLAPPAVVNVEVGVGTSSRWPWEGSVQAVFVDVLRRHGWAIDSEADTATKARGVDVLATRSGRRLGAEVKGWPSDGYADPRRAAETKRTQPSTQAGHWFSQALFKAMMLLDSHPGHETLMVLPDYRRYRDLTERTRTGRGLAGIHVVLVSPDGSFTSESWTP</sequence>
<dbReference type="Proteomes" id="UP000590511">
    <property type="component" value="Unassembled WGS sequence"/>
</dbReference>